<dbReference type="SUPFAM" id="SSF46785">
    <property type="entry name" value="Winged helix' DNA-binding domain"/>
    <property type="match status" value="1"/>
</dbReference>
<dbReference type="Proteomes" id="UP000518206">
    <property type="component" value="Unassembled WGS sequence"/>
</dbReference>
<dbReference type="PANTHER" id="PTHR33164">
    <property type="entry name" value="TRANSCRIPTIONAL REGULATOR, MARR FAMILY"/>
    <property type="match status" value="1"/>
</dbReference>
<organism evidence="2 3">
    <name type="scientific">Cellulomonas cellasea</name>
    <dbReference type="NCBI Taxonomy" id="43670"/>
    <lineage>
        <taxon>Bacteria</taxon>
        <taxon>Bacillati</taxon>
        <taxon>Actinomycetota</taxon>
        <taxon>Actinomycetes</taxon>
        <taxon>Micrococcales</taxon>
        <taxon>Cellulomonadaceae</taxon>
        <taxon>Cellulomonas</taxon>
    </lineage>
</organism>
<dbReference type="InterPro" id="IPR000835">
    <property type="entry name" value="HTH_MarR-typ"/>
</dbReference>
<dbReference type="Pfam" id="PF01047">
    <property type="entry name" value="MarR"/>
    <property type="match status" value="1"/>
</dbReference>
<dbReference type="GO" id="GO:0003677">
    <property type="term" value="F:DNA binding"/>
    <property type="evidence" value="ECO:0007669"/>
    <property type="project" value="UniProtKB-KW"/>
</dbReference>
<protein>
    <submittedName>
        <fullName evidence="2">DNA-binding MarR family transcriptional regulator</fullName>
    </submittedName>
</protein>
<dbReference type="GO" id="GO:0003700">
    <property type="term" value="F:DNA-binding transcription factor activity"/>
    <property type="evidence" value="ECO:0007669"/>
    <property type="project" value="InterPro"/>
</dbReference>
<name>A0A7W4YCB5_9CELL</name>
<dbReference type="AlphaFoldDB" id="A0A7W4YCB5"/>
<dbReference type="PROSITE" id="PS50995">
    <property type="entry name" value="HTH_MARR_2"/>
    <property type="match status" value="1"/>
</dbReference>
<evidence type="ECO:0000313" key="2">
    <source>
        <dbReference type="EMBL" id="MBB2924835.1"/>
    </source>
</evidence>
<dbReference type="Gene3D" id="1.10.10.10">
    <property type="entry name" value="Winged helix-like DNA-binding domain superfamily/Winged helix DNA-binding domain"/>
    <property type="match status" value="1"/>
</dbReference>
<evidence type="ECO:0000313" key="3">
    <source>
        <dbReference type="Proteomes" id="UP000518206"/>
    </source>
</evidence>
<dbReference type="SMART" id="SM00347">
    <property type="entry name" value="HTH_MARR"/>
    <property type="match status" value="1"/>
</dbReference>
<keyword evidence="2" id="KW-0238">DNA-binding</keyword>
<proteinExistence type="predicted"/>
<feature type="domain" description="HTH marR-type" evidence="1">
    <location>
        <begin position="6"/>
        <end position="141"/>
    </location>
</feature>
<dbReference type="InterPro" id="IPR039422">
    <property type="entry name" value="MarR/SlyA-like"/>
</dbReference>
<dbReference type="GO" id="GO:0006950">
    <property type="term" value="P:response to stress"/>
    <property type="evidence" value="ECO:0007669"/>
    <property type="project" value="TreeGrafter"/>
</dbReference>
<sequence length="167" mass="17810">MTVRSSRTLLTAIEDLARAQRETGALLSRELDCPRSGLTVVRLLSRLGPLPVGDLAERLRIDISVASRQVSALVDAGLVHRTAPDGPGADRRVRTVALTTRGAELAARSRTHLEERAAEAFAGWTADEITAAAVQVQKITAAVQSLHTARTVTAPVTAPPTREQIHA</sequence>
<evidence type="ECO:0000259" key="1">
    <source>
        <dbReference type="PROSITE" id="PS50995"/>
    </source>
</evidence>
<reference evidence="2 3" key="2">
    <citation type="submission" date="2020-08" db="EMBL/GenBank/DDBJ databases">
        <authorList>
            <person name="Partida-Martinez L."/>
            <person name="Huntemann M."/>
            <person name="Clum A."/>
            <person name="Wang J."/>
            <person name="Palaniappan K."/>
            <person name="Ritter S."/>
            <person name="Chen I.-M."/>
            <person name="Stamatis D."/>
            <person name="Reddy T."/>
            <person name="O'Malley R."/>
            <person name="Daum C."/>
            <person name="Shapiro N."/>
            <person name="Ivanova N."/>
            <person name="Kyrpides N."/>
            <person name="Woyke T."/>
        </authorList>
    </citation>
    <scope>NUCLEOTIDE SEQUENCE [LARGE SCALE GENOMIC DNA]</scope>
    <source>
        <strain evidence="2 3">RAS26</strain>
    </source>
</reference>
<comment type="caution">
    <text evidence="2">The sequence shown here is derived from an EMBL/GenBank/DDBJ whole genome shotgun (WGS) entry which is preliminary data.</text>
</comment>
<dbReference type="EMBL" id="JACHVX010000006">
    <property type="protein sequence ID" value="MBB2924835.1"/>
    <property type="molecule type" value="Genomic_DNA"/>
</dbReference>
<gene>
    <name evidence="2" type="ORF">FHR80_003771</name>
</gene>
<dbReference type="RefSeq" id="WP_183297602.1">
    <property type="nucleotide sequence ID" value="NZ_JACHVX010000006.1"/>
</dbReference>
<accession>A0A7W4YCB5</accession>
<reference evidence="2 3" key="1">
    <citation type="submission" date="2020-08" db="EMBL/GenBank/DDBJ databases">
        <title>The Agave Microbiome: Exploring the role of microbial communities in plant adaptations to desert environments.</title>
        <authorList>
            <person name="Partida-Martinez L.P."/>
        </authorList>
    </citation>
    <scope>NUCLEOTIDE SEQUENCE [LARGE SCALE GENOMIC DNA]</scope>
    <source>
        <strain evidence="2 3">RAS26</strain>
    </source>
</reference>
<dbReference type="InterPro" id="IPR036388">
    <property type="entry name" value="WH-like_DNA-bd_sf"/>
</dbReference>
<dbReference type="PANTHER" id="PTHR33164:SF57">
    <property type="entry name" value="MARR-FAMILY TRANSCRIPTIONAL REGULATOR"/>
    <property type="match status" value="1"/>
</dbReference>
<dbReference type="InterPro" id="IPR036390">
    <property type="entry name" value="WH_DNA-bd_sf"/>
</dbReference>